<reference evidence="1" key="1">
    <citation type="journal article" date="2021" name="PeerJ">
        <title>Extensive microbial diversity within the chicken gut microbiome revealed by metagenomics and culture.</title>
        <authorList>
            <person name="Gilroy R."/>
            <person name="Ravi A."/>
            <person name="Getino M."/>
            <person name="Pursley I."/>
            <person name="Horton D.L."/>
            <person name="Alikhan N.F."/>
            <person name="Baker D."/>
            <person name="Gharbi K."/>
            <person name="Hall N."/>
            <person name="Watson M."/>
            <person name="Adriaenssens E.M."/>
            <person name="Foster-Nyarko E."/>
            <person name="Jarju S."/>
            <person name="Secka A."/>
            <person name="Antonio M."/>
            <person name="Oren A."/>
            <person name="Chaudhuri R.R."/>
            <person name="La Ragione R."/>
            <person name="Hildebrand F."/>
            <person name="Pallen M.J."/>
        </authorList>
    </citation>
    <scope>NUCLEOTIDE SEQUENCE</scope>
    <source>
        <strain evidence="1">ChiGjej6B6-1540</strain>
    </source>
</reference>
<dbReference type="EMBL" id="DXGA01000138">
    <property type="protein sequence ID" value="HIW94177.1"/>
    <property type="molecule type" value="Genomic_DNA"/>
</dbReference>
<gene>
    <name evidence="1" type="ORF">H9868_06500</name>
</gene>
<proteinExistence type="predicted"/>
<comment type="caution">
    <text evidence="1">The sequence shown here is derived from an EMBL/GenBank/DDBJ whole genome shotgun (WGS) entry which is preliminary data.</text>
</comment>
<organism evidence="1 2">
    <name type="scientific">Candidatus Flavonifractor merdipullorum</name>
    <dbReference type="NCBI Taxonomy" id="2838590"/>
    <lineage>
        <taxon>Bacteria</taxon>
        <taxon>Bacillati</taxon>
        <taxon>Bacillota</taxon>
        <taxon>Clostridia</taxon>
        <taxon>Eubacteriales</taxon>
        <taxon>Oscillospiraceae</taxon>
        <taxon>Flavonifractor</taxon>
    </lineage>
</organism>
<name>A0A9D1RWT6_9FIRM</name>
<evidence type="ECO:0000313" key="2">
    <source>
        <dbReference type="Proteomes" id="UP000824192"/>
    </source>
</evidence>
<evidence type="ECO:0000313" key="1">
    <source>
        <dbReference type="EMBL" id="HIW94177.1"/>
    </source>
</evidence>
<reference evidence="1" key="2">
    <citation type="submission" date="2021-04" db="EMBL/GenBank/DDBJ databases">
        <authorList>
            <person name="Gilroy R."/>
        </authorList>
    </citation>
    <scope>NUCLEOTIDE SEQUENCE</scope>
    <source>
        <strain evidence="1">ChiGjej6B6-1540</strain>
    </source>
</reference>
<protein>
    <submittedName>
        <fullName evidence="1">Uncharacterized protein</fullName>
    </submittedName>
</protein>
<dbReference type="Proteomes" id="UP000824192">
    <property type="component" value="Unassembled WGS sequence"/>
</dbReference>
<accession>A0A9D1RWT6</accession>
<dbReference type="AlphaFoldDB" id="A0A9D1RWT6"/>
<sequence>RDLLEHLQPVALQWVITSMISRAALAYSIIIPASGEDCNGFSKYFLGSHKKCLILVESRKRAASAHSTDAARRSVCKRRKLRLERENSKVCETINPFRRTQGAGKEVSFC</sequence>
<feature type="non-terminal residue" evidence="1">
    <location>
        <position position="1"/>
    </location>
</feature>